<feature type="transmembrane region" description="Helical" evidence="1">
    <location>
        <begin position="84"/>
        <end position="102"/>
    </location>
</feature>
<protein>
    <submittedName>
        <fullName evidence="2">Permease prefix domain 1-containing protein</fullName>
    </submittedName>
</protein>
<organism evidence="2 3">
    <name type="scientific">Sphingobacterium tenebrionis</name>
    <dbReference type="NCBI Taxonomy" id="3111775"/>
    <lineage>
        <taxon>Bacteria</taxon>
        <taxon>Pseudomonadati</taxon>
        <taxon>Bacteroidota</taxon>
        <taxon>Sphingobacteriia</taxon>
        <taxon>Sphingobacteriales</taxon>
        <taxon>Sphingobacteriaceae</taxon>
        <taxon>Sphingobacterium</taxon>
    </lineage>
</organism>
<feature type="transmembrane region" description="Helical" evidence="1">
    <location>
        <begin position="322"/>
        <end position="342"/>
    </location>
</feature>
<feature type="transmembrane region" description="Helical" evidence="1">
    <location>
        <begin position="203"/>
        <end position="223"/>
    </location>
</feature>
<keyword evidence="1" id="KW-1133">Transmembrane helix</keyword>
<feature type="transmembrane region" description="Helical" evidence="1">
    <location>
        <begin position="296"/>
        <end position="316"/>
    </location>
</feature>
<feature type="transmembrane region" description="Helical" evidence="1">
    <location>
        <begin position="122"/>
        <end position="142"/>
    </location>
</feature>
<accession>A0ABU8I5D0</accession>
<feature type="transmembrane region" description="Helical" evidence="1">
    <location>
        <begin position="265"/>
        <end position="284"/>
    </location>
</feature>
<keyword evidence="3" id="KW-1185">Reference proteome</keyword>
<dbReference type="Proteomes" id="UP001363035">
    <property type="component" value="Unassembled WGS sequence"/>
</dbReference>
<evidence type="ECO:0000256" key="1">
    <source>
        <dbReference type="SAM" id="Phobius"/>
    </source>
</evidence>
<proteinExistence type="predicted"/>
<dbReference type="EMBL" id="JAYLLN010000012">
    <property type="protein sequence ID" value="MEI5984626.1"/>
    <property type="molecule type" value="Genomic_DNA"/>
</dbReference>
<evidence type="ECO:0000313" key="3">
    <source>
        <dbReference type="Proteomes" id="UP001363035"/>
    </source>
</evidence>
<reference evidence="2 3" key="1">
    <citation type="submission" date="2024-01" db="EMBL/GenBank/DDBJ databases">
        <title>Sphingobacterium tenebrionis sp. nov., a novel endophyte isolated from tenebrio molitor intestines.</title>
        <authorList>
            <person name="Zhang C."/>
        </authorList>
    </citation>
    <scope>NUCLEOTIDE SEQUENCE [LARGE SCALE GENOMIC DNA]</scope>
    <source>
        <strain evidence="2 3">PU5-4</strain>
    </source>
</reference>
<comment type="caution">
    <text evidence="2">The sequence shown here is derived from an EMBL/GenBank/DDBJ whole genome shotgun (WGS) entry which is preliminary data.</text>
</comment>
<keyword evidence="1" id="KW-0472">Membrane</keyword>
<evidence type="ECO:0000313" key="2">
    <source>
        <dbReference type="EMBL" id="MEI5984626.1"/>
    </source>
</evidence>
<name>A0ABU8I5D0_9SPHI</name>
<dbReference type="RefSeq" id="WP_099367227.1">
    <property type="nucleotide sequence ID" value="NZ_JAYLLN010000012.1"/>
</dbReference>
<keyword evidence="1" id="KW-0812">Transmembrane</keyword>
<gene>
    <name evidence="2" type="ORF">VJ786_06915</name>
</gene>
<dbReference type="InterPro" id="IPR047928">
    <property type="entry name" value="Perm_prefix_1"/>
</dbReference>
<sequence length="355" mass="39610">MGKTDFNLDQAIANHILLIQQKGSTTDSDLAELKAHLYDAFEELKSNGLNPEEAFMVARHRLGDTEILTNEYSKVNPSVQTNKIWAYLFLGVALLALGWTFLRLLGGGFYLLVFKNYHTSAGSSVMVVLFHIALIVLIFYLVKKKHNISRFLERQVDINPIKTVLLAFIPLAMTIFIPRQLNFQMIDALRYPIYKFDNDYVEFSLYLLGVSLGLGALSIIFSLKNVGHISLKSLLAKPSILLLLIFGFATELLASSTRIFNNLEIISNGLIFGFIYLLGSFLISYYNVKGNLIKNLITFSIIGFVLETSVGIMADIDRGFSLTGYFVSSLILGVIIGALLGIKMKPTELEQSVIN</sequence>
<feature type="transmembrane region" description="Helical" evidence="1">
    <location>
        <begin position="163"/>
        <end position="183"/>
    </location>
</feature>
<dbReference type="NCBIfam" id="NF038403">
    <property type="entry name" value="perm_prefix_1"/>
    <property type="match status" value="1"/>
</dbReference>
<feature type="transmembrane region" description="Helical" evidence="1">
    <location>
        <begin position="235"/>
        <end position="253"/>
    </location>
</feature>